<proteinExistence type="predicted"/>
<keyword evidence="6" id="KW-0255">Endonuclease</keyword>
<dbReference type="Proteomes" id="UP000317778">
    <property type="component" value="Unassembled WGS sequence"/>
</dbReference>
<evidence type="ECO:0000313" key="6">
    <source>
        <dbReference type="EMBL" id="TKJ43487.1"/>
    </source>
</evidence>
<evidence type="ECO:0000259" key="5">
    <source>
        <dbReference type="SMART" id="SM00478"/>
    </source>
</evidence>
<dbReference type="InterPro" id="IPR003265">
    <property type="entry name" value="HhH-GPD_domain"/>
</dbReference>
<dbReference type="GO" id="GO:0046872">
    <property type="term" value="F:metal ion binding"/>
    <property type="evidence" value="ECO:0007669"/>
    <property type="project" value="UniProtKB-KW"/>
</dbReference>
<dbReference type="InterPro" id="IPR023170">
    <property type="entry name" value="HhH_base_excis_C"/>
</dbReference>
<keyword evidence="1" id="KW-0004">4Fe-4S</keyword>
<dbReference type="SUPFAM" id="SSF48150">
    <property type="entry name" value="DNA-glycosylase"/>
    <property type="match status" value="1"/>
</dbReference>
<protein>
    <submittedName>
        <fullName evidence="6">Endonuclease</fullName>
    </submittedName>
</protein>
<dbReference type="PIRSF" id="PIRSF001435">
    <property type="entry name" value="Nth"/>
    <property type="match status" value="1"/>
</dbReference>
<dbReference type="Gene3D" id="1.10.340.30">
    <property type="entry name" value="Hypothetical protein, domain 2"/>
    <property type="match status" value="1"/>
</dbReference>
<gene>
    <name evidence="6" type="ORF">CEE36_03900</name>
</gene>
<dbReference type="GO" id="GO:0004519">
    <property type="term" value="F:endonuclease activity"/>
    <property type="evidence" value="ECO:0007669"/>
    <property type="project" value="UniProtKB-KW"/>
</dbReference>
<name>A0A532V936_UNCT6</name>
<dbReference type="PANTHER" id="PTHR10359:SF19">
    <property type="entry name" value="DNA REPAIR GLYCOSYLASE MJ1434-RELATED"/>
    <property type="match status" value="1"/>
</dbReference>
<reference evidence="6 7" key="1">
    <citation type="submission" date="2017-06" db="EMBL/GenBank/DDBJ databases">
        <title>Novel microbial phyla capable of carbon fixation and sulfur reduction in deep-sea sediments.</title>
        <authorList>
            <person name="Huang J."/>
            <person name="Baker B."/>
            <person name="Wang Y."/>
        </authorList>
    </citation>
    <scope>NUCLEOTIDE SEQUENCE [LARGE SCALE GENOMIC DNA]</scope>
    <source>
        <strain evidence="6">B3_TA06</strain>
    </source>
</reference>
<dbReference type="GO" id="GO:0051539">
    <property type="term" value="F:4 iron, 4 sulfur cluster binding"/>
    <property type="evidence" value="ECO:0007669"/>
    <property type="project" value="UniProtKB-KW"/>
</dbReference>
<keyword evidence="3" id="KW-0408">Iron</keyword>
<dbReference type="Gene3D" id="1.10.1670.10">
    <property type="entry name" value="Helix-hairpin-Helix base-excision DNA repair enzymes (C-terminal)"/>
    <property type="match status" value="1"/>
</dbReference>
<feature type="domain" description="HhH-GPD" evidence="5">
    <location>
        <begin position="52"/>
        <end position="216"/>
    </location>
</feature>
<evidence type="ECO:0000256" key="2">
    <source>
        <dbReference type="ARBA" id="ARBA00022723"/>
    </source>
</evidence>
<keyword evidence="6" id="KW-0378">Hydrolase</keyword>
<dbReference type="InterPro" id="IPR011257">
    <property type="entry name" value="DNA_glycosylase"/>
</dbReference>
<accession>A0A532V936</accession>
<evidence type="ECO:0000256" key="4">
    <source>
        <dbReference type="ARBA" id="ARBA00023014"/>
    </source>
</evidence>
<dbReference type="SMART" id="SM00478">
    <property type="entry name" value="ENDO3c"/>
    <property type="match status" value="1"/>
</dbReference>
<evidence type="ECO:0000256" key="3">
    <source>
        <dbReference type="ARBA" id="ARBA00023004"/>
    </source>
</evidence>
<keyword evidence="4" id="KW-0411">Iron-sulfur</keyword>
<keyword evidence="6" id="KW-0540">Nuclease</keyword>
<dbReference type="GO" id="GO:0006284">
    <property type="term" value="P:base-excision repair"/>
    <property type="evidence" value="ECO:0007669"/>
    <property type="project" value="InterPro"/>
</dbReference>
<dbReference type="AlphaFoldDB" id="A0A532V936"/>
<evidence type="ECO:0000313" key="7">
    <source>
        <dbReference type="Proteomes" id="UP000317778"/>
    </source>
</evidence>
<dbReference type="CDD" id="cd00056">
    <property type="entry name" value="ENDO3c"/>
    <property type="match status" value="1"/>
</dbReference>
<organism evidence="6 7">
    <name type="scientific">candidate division TA06 bacterium B3_TA06</name>
    <dbReference type="NCBI Taxonomy" id="2012487"/>
    <lineage>
        <taxon>Bacteria</taxon>
        <taxon>Bacteria division TA06</taxon>
    </lineage>
</organism>
<keyword evidence="2" id="KW-0479">Metal-binding</keyword>
<sequence>MSPTTTPASGKDPFKLHPFDLGRAYEKLFERWGPQGWWPADTQTEIIAGALLAQATNWKNVAQAVANLKSRRLLEDSSDSLHALLELPLPELAEAIRPSGYFRQKSKRLHRLMGFLADNLGSPPWKIPGSQVMLWRERLLELNGLGPETVDSILLYGFDLPCFVVDAYTRRLLLRHGMITDQTSYEEIRFMFEDALPRRSEIYNEYHALIVRLGKEHCRRSARCTDCPLFA</sequence>
<evidence type="ECO:0000256" key="1">
    <source>
        <dbReference type="ARBA" id="ARBA00022485"/>
    </source>
</evidence>
<dbReference type="Pfam" id="PF00730">
    <property type="entry name" value="HhH-GPD"/>
    <property type="match status" value="1"/>
</dbReference>
<dbReference type="EMBL" id="NJBO01000004">
    <property type="protein sequence ID" value="TKJ43487.1"/>
    <property type="molecule type" value="Genomic_DNA"/>
</dbReference>
<comment type="caution">
    <text evidence="6">The sequence shown here is derived from an EMBL/GenBank/DDBJ whole genome shotgun (WGS) entry which is preliminary data.</text>
</comment>
<dbReference type="PANTHER" id="PTHR10359">
    <property type="entry name" value="A/G-SPECIFIC ADENINE GLYCOSYLASE/ENDONUCLEASE III"/>
    <property type="match status" value="1"/>
</dbReference>